<dbReference type="RefSeq" id="WP_173065174.1">
    <property type="nucleotide sequence ID" value="NZ_BAABGO010000007.1"/>
</dbReference>
<name>A0A6V8KL38_9ACTN</name>
<dbReference type="InterPro" id="IPR015813">
    <property type="entry name" value="Pyrv/PenolPyrv_kinase-like_dom"/>
</dbReference>
<keyword evidence="2" id="KW-1185">Reference proteome</keyword>
<gene>
    <name evidence="1" type="ORF">Phou_073110</name>
</gene>
<sequence>MTSQLDKTAAFRAMHAPGALLVLPNAWDVATARLAEDAGAAAVATTSAGVAWSLGAADGDHLGRDLAAGLVARIVAAVGVPVTADVEGGYAPDPAGVAETVRAIVDAGACGINIEDAGPAGLRDTAEHAERLAATREAATATGVPLFVNARTDVYLRAVGDPATRLDATLERAAAYLAAGADGIFVPGVADADTIARLAEGIDAPLNIMAGPGSPPVPDLAKLGVARVSVGASIALSAYAHARRGMREVLGSGTYESLASDLDYGQLNGLLGKLNP</sequence>
<dbReference type="GO" id="GO:0003824">
    <property type="term" value="F:catalytic activity"/>
    <property type="evidence" value="ECO:0007669"/>
    <property type="project" value="InterPro"/>
</dbReference>
<evidence type="ECO:0000313" key="1">
    <source>
        <dbReference type="EMBL" id="GFJ83131.1"/>
    </source>
</evidence>
<dbReference type="Gene3D" id="3.20.20.60">
    <property type="entry name" value="Phosphoenolpyruvate-binding domains"/>
    <property type="match status" value="1"/>
</dbReference>
<reference evidence="1 2" key="1">
    <citation type="submission" date="2020-03" db="EMBL/GenBank/DDBJ databases">
        <title>Whole genome shotgun sequence of Phytohabitans houttuyneae NBRC 108639.</title>
        <authorList>
            <person name="Komaki H."/>
            <person name="Tamura T."/>
        </authorList>
    </citation>
    <scope>NUCLEOTIDE SEQUENCE [LARGE SCALE GENOMIC DNA]</scope>
    <source>
        <strain evidence="1 2">NBRC 108639</strain>
    </source>
</reference>
<dbReference type="CDD" id="cd00377">
    <property type="entry name" value="ICL_PEPM"/>
    <property type="match status" value="1"/>
</dbReference>
<reference evidence="1 2" key="2">
    <citation type="submission" date="2020-03" db="EMBL/GenBank/DDBJ databases">
        <authorList>
            <person name="Ichikawa N."/>
            <person name="Kimura A."/>
            <person name="Kitahashi Y."/>
            <person name="Uohara A."/>
        </authorList>
    </citation>
    <scope>NUCLEOTIDE SEQUENCE [LARGE SCALE GENOMIC DNA]</scope>
    <source>
        <strain evidence="1 2">NBRC 108639</strain>
    </source>
</reference>
<accession>A0A6V8KL38</accession>
<comment type="caution">
    <text evidence="1">The sequence shown here is derived from an EMBL/GenBank/DDBJ whole genome shotgun (WGS) entry which is preliminary data.</text>
</comment>
<protein>
    <submittedName>
        <fullName evidence="1">Phosphonomutase</fullName>
    </submittedName>
</protein>
<dbReference type="PANTHER" id="PTHR42905">
    <property type="entry name" value="PHOSPHOENOLPYRUVATE CARBOXYLASE"/>
    <property type="match status" value="1"/>
</dbReference>
<dbReference type="Pfam" id="PF13714">
    <property type="entry name" value="PEP_mutase"/>
    <property type="match status" value="1"/>
</dbReference>
<dbReference type="InterPro" id="IPR040442">
    <property type="entry name" value="Pyrv_kinase-like_dom_sf"/>
</dbReference>
<dbReference type="SUPFAM" id="SSF51621">
    <property type="entry name" value="Phosphoenolpyruvate/pyruvate domain"/>
    <property type="match status" value="1"/>
</dbReference>
<dbReference type="Proteomes" id="UP000482800">
    <property type="component" value="Unassembled WGS sequence"/>
</dbReference>
<proteinExistence type="predicted"/>
<organism evidence="1 2">
    <name type="scientific">Phytohabitans houttuyneae</name>
    <dbReference type="NCBI Taxonomy" id="1076126"/>
    <lineage>
        <taxon>Bacteria</taxon>
        <taxon>Bacillati</taxon>
        <taxon>Actinomycetota</taxon>
        <taxon>Actinomycetes</taxon>
        <taxon>Micromonosporales</taxon>
        <taxon>Micromonosporaceae</taxon>
    </lineage>
</organism>
<dbReference type="InterPro" id="IPR039556">
    <property type="entry name" value="ICL/PEPM"/>
</dbReference>
<dbReference type="AlphaFoldDB" id="A0A6V8KL38"/>
<dbReference type="EMBL" id="BLPF01000003">
    <property type="protein sequence ID" value="GFJ83131.1"/>
    <property type="molecule type" value="Genomic_DNA"/>
</dbReference>
<dbReference type="PANTHER" id="PTHR42905:SF16">
    <property type="entry name" value="CARBOXYPHOSPHONOENOLPYRUVATE PHOSPHONOMUTASE-LIKE PROTEIN (AFU_ORTHOLOGUE AFUA_5G07230)"/>
    <property type="match status" value="1"/>
</dbReference>
<evidence type="ECO:0000313" key="2">
    <source>
        <dbReference type="Proteomes" id="UP000482800"/>
    </source>
</evidence>